<evidence type="ECO:0000313" key="8">
    <source>
        <dbReference type="Proteomes" id="UP000294823"/>
    </source>
</evidence>
<accession>A0ABY2D658</accession>
<dbReference type="PANTHER" id="PTHR43140:SF1">
    <property type="entry name" value="TYPE I RESTRICTION ENZYME ECOKI SPECIFICITY SUBUNIT"/>
    <property type="match status" value="1"/>
</dbReference>
<reference evidence="7 8" key="1">
    <citation type="submission" date="2019-03" db="EMBL/GenBank/DDBJ databases">
        <title>Halomonas marinisediminis sp. nov., a moderately halophilic bacterium isolated from the Bohai Gulf.</title>
        <authorList>
            <person name="Ji X."/>
        </authorList>
    </citation>
    <scope>NUCLEOTIDE SEQUENCE [LARGE SCALE GENOMIC DNA]</scope>
    <source>
        <strain evidence="7 8">204</strain>
    </source>
</reference>
<evidence type="ECO:0000259" key="6">
    <source>
        <dbReference type="Pfam" id="PF01420"/>
    </source>
</evidence>
<name>A0ABY2D658_9GAMM</name>
<proteinExistence type="inferred from homology"/>
<dbReference type="PANTHER" id="PTHR43140">
    <property type="entry name" value="TYPE-1 RESTRICTION ENZYME ECOKI SPECIFICITY PROTEIN"/>
    <property type="match status" value="1"/>
</dbReference>
<dbReference type="InterPro" id="IPR051212">
    <property type="entry name" value="Type-I_RE_S_subunit"/>
</dbReference>
<evidence type="ECO:0000256" key="5">
    <source>
        <dbReference type="SAM" id="MobiDB-lite"/>
    </source>
</evidence>
<dbReference type="Pfam" id="PF01420">
    <property type="entry name" value="Methylase_S"/>
    <property type="match status" value="2"/>
</dbReference>
<protein>
    <recommendedName>
        <fullName evidence="6">Type I restriction modification DNA specificity domain-containing protein</fullName>
    </recommendedName>
</protein>
<feature type="domain" description="Type I restriction modification DNA specificity" evidence="6">
    <location>
        <begin position="101"/>
        <end position="179"/>
    </location>
</feature>
<comment type="caution">
    <text evidence="7">The sequence shown here is derived from an EMBL/GenBank/DDBJ whole genome shotgun (WGS) entry which is preliminary data.</text>
</comment>
<dbReference type="EMBL" id="SLTR01000012">
    <property type="protein sequence ID" value="TDB02250.1"/>
    <property type="molecule type" value="Genomic_DNA"/>
</dbReference>
<dbReference type="InterPro" id="IPR000055">
    <property type="entry name" value="Restrct_endonuc_typeI_TRD"/>
</dbReference>
<feature type="region of interest" description="Disordered" evidence="5">
    <location>
        <begin position="501"/>
        <end position="522"/>
    </location>
</feature>
<comment type="similarity">
    <text evidence="1">Belongs to the type-I restriction system S methylase family.</text>
</comment>
<feature type="domain" description="Type I restriction modification DNA specificity" evidence="6">
    <location>
        <begin position="283"/>
        <end position="446"/>
    </location>
</feature>
<keyword evidence="3" id="KW-0238">DNA-binding</keyword>
<dbReference type="Gene3D" id="3.90.220.20">
    <property type="entry name" value="DNA methylase specificity domains"/>
    <property type="match status" value="2"/>
</dbReference>
<sequence length="522" mass="58937">MLFWSLDMTLPATWQTASIGELLLDVEKGEPSAWHEESFFYVDIASIDSLAMKVSSPSEIRVDEAPSRARQHLQAGDVVFSTVRPYLKNIGLIEEWLDGQVASTGFCVLRADEDISYKYLYYFVISDDFIERLKPLQRGTSYPAVRDADVKSISIPLPPANEQRRIVAKIEALFSEIDHGVEELKAAQQKLKRARQALLKAAFEGKLTARWRAENPDKLESPDALRQRIQAEREAYHRCQLEQWEKAVEEWRASGSEGRKPRKPKPIKLLSELEDHELPELCEGWAWLRVAEVGQVGTGVTPLKRKEDYYRNGGVPWITSGALNKDFVLEPSGYVTQLALEETNLRLYPAGTILVAMYGEGKTRGKCSELRFEASTNQAIAAIELVEGGGLKKSYLKWFLKMNYEDIRRRSSGGVQPNLNLGIVEQLMFPAPGPDEQALVCETLESQMSYIDQLDIILINARQRAESLKQSILMQAFSGRLVPQDPDDEPASELLARIRAEREAEQATAPRRRRVNKAEATS</sequence>
<gene>
    <name evidence="7" type="ORF">E0702_10320</name>
</gene>
<keyword evidence="8" id="KW-1185">Reference proteome</keyword>
<keyword evidence="4" id="KW-0175">Coiled coil</keyword>
<evidence type="ECO:0000256" key="1">
    <source>
        <dbReference type="ARBA" id="ARBA00010923"/>
    </source>
</evidence>
<dbReference type="InterPro" id="IPR044946">
    <property type="entry name" value="Restrct_endonuc_typeI_TRD_sf"/>
</dbReference>
<evidence type="ECO:0000256" key="3">
    <source>
        <dbReference type="ARBA" id="ARBA00023125"/>
    </source>
</evidence>
<feature type="coiled-coil region" evidence="4">
    <location>
        <begin position="177"/>
        <end position="204"/>
    </location>
</feature>
<evidence type="ECO:0000256" key="4">
    <source>
        <dbReference type="SAM" id="Coils"/>
    </source>
</evidence>
<dbReference type="Proteomes" id="UP000294823">
    <property type="component" value="Unassembled WGS sequence"/>
</dbReference>
<organism evidence="7 8">
    <name type="scientific">Halomonas marinisediminis</name>
    <dbReference type="NCBI Taxonomy" id="2546095"/>
    <lineage>
        <taxon>Bacteria</taxon>
        <taxon>Pseudomonadati</taxon>
        <taxon>Pseudomonadota</taxon>
        <taxon>Gammaproteobacteria</taxon>
        <taxon>Oceanospirillales</taxon>
        <taxon>Halomonadaceae</taxon>
        <taxon>Halomonas</taxon>
    </lineage>
</organism>
<evidence type="ECO:0000313" key="7">
    <source>
        <dbReference type="EMBL" id="TDB02250.1"/>
    </source>
</evidence>
<evidence type="ECO:0000256" key="2">
    <source>
        <dbReference type="ARBA" id="ARBA00022747"/>
    </source>
</evidence>
<dbReference type="SUPFAM" id="SSF116734">
    <property type="entry name" value="DNA methylase specificity domain"/>
    <property type="match status" value="2"/>
</dbReference>
<keyword evidence="2" id="KW-0680">Restriction system</keyword>